<name>X1ISQ0_9ZZZZ</name>
<gene>
    <name evidence="1" type="ORF">S03H2_47512</name>
</gene>
<proteinExistence type="predicted"/>
<evidence type="ECO:0000313" key="1">
    <source>
        <dbReference type="EMBL" id="GAH72295.1"/>
    </source>
</evidence>
<dbReference type="EMBL" id="BARU01029899">
    <property type="protein sequence ID" value="GAH72295.1"/>
    <property type="molecule type" value="Genomic_DNA"/>
</dbReference>
<reference evidence="1" key="1">
    <citation type="journal article" date="2014" name="Front. Microbiol.">
        <title>High frequency of phylogenetically diverse reductive dehalogenase-homologous genes in deep subseafloor sedimentary metagenomes.</title>
        <authorList>
            <person name="Kawai M."/>
            <person name="Futagami T."/>
            <person name="Toyoda A."/>
            <person name="Takaki Y."/>
            <person name="Nishi S."/>
            <person name="Hori S."/>
            <person name="Arai W."/>
            <person name="Tsubouchi T."/>
            <person name="Morono Y."/>
            <person name="Uchiyama I."/>
            <person name="Ito T."/>
            <person name="Fujiyama A."/>
            <person name="Inagaki F."/>
            <person name="Takami H."/>
        </authorList>
    </citation>
    <scope>NUCLEOTIDE SEQUENCE</scope>
    <source>
        <strain evidence="1">Expedition CK06-06</strain>
    </source>
</reference>
<comment type="caution">
    <text evidence="1">The sequence shown here is derived from an EMBL/GenBank/DDBJ whole genome shotgun (WGS) entry which is preliminary data.</text>
</comment>
<dbReference type="AlphaFoldDB" id="X1ISQ0"/>
<sequence>MPQIMFVDPQQLDLQKGDTIILSGKVNNFSANADGITSVELGEHEINIEQLGRDAHHKLRGSLDTALSSRQPVPSP</sequence>
<organism evidence="1">
    <name type="scientific">marine sediment metagenome</name>
    <dbReference type="NCBI Taxonomy" id="412755"/>
    <lineage>
        <taxon>unclassified sequences</taxon>
        <taxon>metagenomes</taxon>
        <taxon>ecological metagenomes</taxon>
    </lineage>
</organism>
<accession>X1ISQ0</accession>
<protein>
    <submittedName>
        <fullName evidence="1">Uncharacterized protein</fullName>
    </submittedName>
</protein>